<dbReference type="SUPFAM" id="SSF103473">
    <property type="entry name" value="MFS general substrate transporter"/>
    <property type="match status" value="1"/>
</dbReference>
<dbReference type="Gene3D" id="1.20.1250.20">
    <property type="entry name" value="MFS general substrate transporter like domains"/>
    <property type="match status" value="1"/>
</dbReference>
<organism evidence="6 7">
    <name type="scientific">Elysia marginata</name>
    <dbReference type="NCBI Taxonomy" id="1093978"/>
    <lineage>
        <taxon>Eukaryota</taxon>
        <taxon>Metazoa</taxon>
        <taxon>Spiralia</taxon>
        <taxon>Lophotrochozoa</taxon>
        <taxon>Mollusca</taxon>
        <taxon>Gastropoda</taxon>
        <taxon>Heterobranchia</taxon>
        <taxon>Euthyneura</taxon>
        <taxon>Panpulmonata</taxon>
        <taxon>Sacoglossa</taxon>
        <taxon>Placobranchoidea</taxon>
        <taxon>Plakobranchidae</taxon>
        <taxon>Elysia</taxon>
    </lineage>
</organism>
<name>A0AAV4GEI9_9GAST</name>
<keyword evidence="3 5" id="KW-1133">Transmembrane helix</keyword>
<dbReference type="Pfam" id="PF07690">
    <property type="entry name" value="MFS_1"/>
    <property type="match status" value="1"/>
</dbReference>
<proteinExistence type="predicted"/>
<evidence type="ECO:0000256" key="1">
    <source>
        <dbReference type="ARBA" id="ARBA00004141"/>
    </source>
</evidence>
<dbReference type="GO" id="GO:0022857">
    <property type="term" value="F:transmembrane transporter activity"/>
    <property type="evidence" value="ECO:0007669"/>
    <property type="project" value="InterPro"/>
</dbReference>
<dbReference type="EMBL" id="BMAT01001372">
    <property type="protein sequence ID" value="GFR84112.1"/>
    <property type="molecule type" value="Genomic_DNA"/>
</dbReference>
<dbReference type="AlphaFoldDB" id="A0AAV4GEI9"/>
<dbReference type="Proteomes" id="UP000762676">
    <property type="component" value="Unassembled WGS sequence"/>
</dbReference>
<feature type="transmembrane region" description="Helical" evidence="5">
    <location>
        <begin position="391"/>
        <end position="412"/>
    </location>
</feature>
<feature type="transmembrane region" description="Helical" evidence="5">
    <location>
        <begin position="301"/>
        <end position="324"/>
    </location>
</feature>
<keyword evidence="7" id="KW-1185">Reference proteome</keyword>
<comment type="subcellular location">
    <subcellularLocation>
        <location evidence="1">Membrane</location>
        <topology evidence="1">Multi-pass membrane protein</topology>
    </subcellularLocation>
</comment>
<evidence type="ECO:0000256" key="5">
    <source>
        <dbReference type="SAM" id="Phobius"/>
    </source>
</evidence>
<accession>A0AAV4GEI9</accession>
<evidence type="ECO:0000256" key="4">
    <source>
        <dbReference type="ARBA" id="ARBA00023136"/>
    </source>
</evidence>
<keyword evidence="4 5" id="KW-0472">Membrane</keyword>
<dbReference type="InterPro" id="IPR036259">
    <property type="entry name" value="MFS_trans_sf"/>
</dbReference>
<feature type="transmembrane region" description="Helical" evidence="5">
    <location>
        <begin position="424"/>
        <end position="444"/>
    </location>
</feature>
<feature type="transmembrane region" description="Helical" evidence="5">
    <location>
        <begin position="241"/>
        <end position="262"/>
    </location>
</feature>
<dbReference type="PANTHER" id="PTHR23507">
    <property type="entry name" value="ZGC:174356"/>
    <property type="match status" value="1"/>
</dbReference>
<feature type="transmembrane region" description="Helical" evidence="5">
    <location>
        <begin position="42"/>
        <end position="63"/>
    </location>
</feature>
<dbReference type="GO" id="GO:0016020">
    <property type="term" value="C:membrane"/>
    <property type="evidence" value="ECO:0007669"/>
    <property type="project" value="UniProtKB-SubCell"/>
</dbReference>
<keyword evidence="2 5" id="KW-0812">Transmembrane</keyword>
<evidence type="ECO:0000256" key="2">
    <source>
        <dbReference type="ARBA" id="ARBA00022692"/>
    </source>
</evidence>
<dbReference type="PANTHER" id="PTHR23507:SF1">
    <property type="entry name" value="FI18259P1-RELATED"/>
    <property type="match status" value="1"/>
</dbReference>
<dbReference type="InterPro" id="IPR011701">
    <property type="entry name" value="MFS"/>
</dbReference>
<feature type="transmembrane region" description="Helical" evidence="5">
    <location>
        <begin position="114"/>
        <end position="135"/>
    </location>
</feature>
<feature type="transmembrane region" description="Helical" evidence="5">
    <location>
        <begin position="176"/>
        <end position="199"/>
    </location>
</feature>
<gene>
    <name evidence="6" type="ORF">ElyMa_000664000</name>
</gene>
<protein>
    <submittedName>
        <fullName evidence="6">Solute carrier family 46 member 3-like</fullName>
    </submittedName>
</protein>
<feature type="transmembrane region" description="Helical" evidence="5">
    <location>
        <begin position="211"/>
        <end position="235"/>
    </location>
</feature>
<evidence type="ECO:0000313" key="7">
    <source>
        <dbReference type="Proteomes" id="UP000762676"/>
    </source>
</evidence>
<feature type="transmembrane region" description="Helical" evidence="5">
    <location>
        <begin position="147"/>
        <end position="170"/>
    </location>
</feature>
<comment type="caution">
    <text evidence="6">The sequence shown here is derived from an EMBL/GenBank/DDBJ whole genome shotgun (WGS) entry which is preliminary data.</text>
</comment>
<feature type="transmembrane region" description="Helical" evidence="5">
    <location>
        <begin position="456"/>
        <end position="476"/>
    </location>
</feature>
<reference evidence="6 7" key="1">
    <citation type="journal article" date="2021" name="Elife">
        <title>Chloroplast acquisition without the gene transfer in kleptoplastic sea slugs, Plakobranchus ocellatus.</title>
        <authorList>
            <person name="Maeda T."/>
            <person name="Takahashi S."/>
            <person name="Yoshida T."/>
            <person name="Shimamura S."/>
            <person name="Takaki Y."/>
            <person name="Nagai Y."/>
            <person name="Toyoda A."/>
            <person name="Suzuki Y."/>
            <person name="Arimoto A."/>
            <person name="Ishii H."/>
            <person name="Satoh N."/>
            <person name="Nishiyama T."/>
            <person name="Hasebe M."/>
            <person name="Maruyama T."/>
            <person name="Minagawa J."/>
            <person name="Obokata J."/>
            <person name="Shigenobu S."/>
        </authorList>
    </citation>
    <scope>NUCLEOTIDE SEQUENCE [LARGE SCALE GENOMIC DNA]</scope>
</reference>
<evidence type="ECO:0000313" key="6">
    <source>
        <dbReference type="EMBL" id="GFR84112.1"/>
    </source>
</evidence>
<evidence type="ECO:0000256" key="3">
    <source>
        <dbReference type="ARBA" id="ARBA00022989"/>
    </source>
</evidence>
<sequence>MEDEIGSNAILNSPPDRQRLIEFPPLDEEEDIEEDSQKRRNMLTMIVACSFVALGYGIHGATYSQWIYVRFEMDALGDNFSKLNESASKDPCFRGNHSDSPFSSQLTEAQTRTAHFSVLTTLCSLIPSIFVNLLFGACADQIGRRLIFIVPLAGNLVHAAIVWAVAYWQLDVNLVLIAYTVNGVTGEFVAFLMAVSLYTADNTTEGKDRSFLMVVAQAVITTSYFLCHLATGYFIEALGYAWPLVTSLAVLSIGFLLIVFFLQETLDRSKVERVSLLRGIRRVFSFYFQQPTNPTHKRKDALLLVVIFFVYAICYGDNIDTIFLMNEPFCWGSRRIGYVKSGFGLAHSLLPVFVMKLLQVVLSDELLCIICLLSATVERSFLAFSSHDWQIYTSYAAGFLDSAALPIIRAVLSRMYHAEKRGPLFASLAVIETVTLAVSGVGLSELYAGTVASWRGLTYFVLGCVSSFSAVLMLIYSLMVSRRQPRHTASEGSRNVNTFPSDRDEIG</sequence>